<evidence type="ECO:0000256" key="3">
    <source>
        <dbReference type="ARBA" id="ARBA00023212"/>
    </source>
</evidence>
<protein>
    <recommendedName>
        <fullName evidence="5">DM10 domain-containing protein</fullName>
    </recommendedName>
</protein>
<feature type="domain" description="DM10" evidence="5">
    <location>
        <begin position="74"/>
        <end position="139"/>
    </location>
</feature>
<evidence type="ECO:0000313" key="6">
    <source>
        <dbReference type="Ensembl" id="ENSSTUP00000022400.1"/>
    </source>
</evidence>
<proteinExistence type="predicted"/>
<dbReference type="AlphaFoldDB" id="A0A673XDV9"/>
<comment type="subcellular location">
    <subcellularLocation>
        <location evidence="1">Cytoplasm</location>
        <location evidence="1">Cytoskeleton</location>
        <location evidence="1">Cilium axoneme</location>
    </subcellularLocation>
</comment>
<organism evidence="6 7">
    <name type="scientific">Salmo trutta</name>
    <name type="common">Brown trout</name>
    <dbReference type="NCBI Taxonomy" id="8032"/>
    <lineage>
        <taxon>Eukaryota</taxon>
        <taxon>Metazoa</taxon>
        <taxon>Chordata</taxon>
        <taxon>Craniata</taxon>
        <taxon>Vertebrata</taxon>
        <taxon>Euteleostomi</taxon>
        <taxon>Actinopterygii</taxon>
        <taxon>Neopterygii</taxon>
        <taxon>Teleostei</taxon>
        <taxon>Protacanthopterygii</taxon>
        <taxon>Salmoniformes</taxon>
        <taxon>Salmonidae</taxon>
        <taxon>Salmoninae</taxon>
        <taxon>Salmo</taxon>
    </lineage>
</organism>
<dbReference type="Pfam" id="PF06565">
    <property type="entry name" value="DM10_dom"/>
    <property type="match status" value="1"/>
</dbReference>
<reference evidence="6" key="2">
    <citation type="submission" date="2025-09" db="UniProtKB">
        <authorList>
            <consortium name="Ensembl"/>
        </authorList>
    </citation>
    <scope>IDENTIFICATION</scope>
</reference>
<dbReference type="Ensembl" id="ENSSTUT00000023517.1">
    <property type="protein sequence ID" value="ENSSTUP00000022400.1"/>
    <property type="gene ID" value="ENSSTUG00000009852.1"/>
</dbReference>
<keyword evidence="2" id="KW-0963">Cytoplasm</keyword>
<keyword evidence="7" id="KW-1185">Reference proteome</keyword>
<keyword evidence="4" id="KW-0966">Cell projection</keyword>
<evidence type="ECO:0000256" key="1">
    <source>
        <dbReference type="ARBA" id="ARBA00004430"/>
    </source>
</evidence>
<accession>A0A673XDV9</accession>
<sequence length="222" mass="24564">MELPMLPGNSLIKNVRFTNSTSPSNLTVPKGVPMMVGSGKPGIEGELLLGKKAQPNYSCLPQRRGAYTLWLIALSFEAYFWEAVPQKARGESYGLPTACKICFYLEDNAIKVVDSEFKNSGTRRQLSGRTKLAKPDLKSYNTHVKRVRSSHFLVELCVCVLVCVFNSDSSPSVGFLLCSLLQHAPIPKRQPGEITDRRVLNMFGPMGQAGCYILDTLKVRCC</sequence>
<dbReference type="InterPro" id="IPR006602">
    <property type="entry name" value="DM10_dom"/>
</dbReference>
<dbReference type="Proteomes" id="UP000472277">
    <property type="component" value="Chromosome 24"/>
</dbReference>
<evidence type="ECO:0000256" key="2">
    <source>
        <dbReference type="ARBA" id="ARBA00022490"/>
    </source>
</evidence>
<evidence type="ECO:0000313" key="7">
    <source>
        <dbReference type="Proteomes" id="UP000472277"/>
    </source>
</evidence>
<evidence type="ECO:0000259" key="5">
    <source>
        <dbReference type="Pfam" id="PF06565"/>
    </source>
</evidence>
<reference evidence="6" key="1">
    <citation type="submission" date="2025-08" db="UniProtKB">
        <authorList>
            <consortium name="Ensembl"/>
        </authorList>
    </citation>
    <scope>IDENTIFICATION</scope>
</reference>
<evidence type="ECO:0000256" key="4">
    <source>
        <dbReference type="ARBA" id="ARBA00023273"/>
    </source>
</evidence>
<name>A0A673XDV9_SALTR</name>
<keyword evidence="3" id="KW-0206">Cytoskeleton</keyword>
<dbReference type="GO" id="GO:0005930">
    <property type="term" value="C:axoneme"/>
    <property type="evidence" value="ECO:0007669"/>
    <property type="project" value="UniProtKB-SubCell"/>
</dbReference>
<dbReference type="Gene3D" id="2.30.29.170">
    <property type="match status" value="1"/>
</dbReference>
<dbReference type="InParanoid" id="A0A673XDV9"/>